<keyword evidence="1 5" id="KW-0732">Signal</keyword>
<gene>
    <name evidence="7" type="ORF">A3K86_10925</name>
</gene>
<keyword evidence="8" id="KW-1185">Reference proteome</keyword>
<evidence type="ECO:0000256" key="5">
    <source>
        <dbReference type="SAM" id="SignalP"/>
    </source>
</evidence>
<dbReference type="OrthoDB" id="5816227at2"/>
<dbReference type="PROSITE" id="PS51257">
    <property type="entry name" value="PROKAR_LIPOPROTEIN"/>
    <property type="match status" value="1"/>
</dbReference>
<dbReference type="Gene3D" id="2.40.128.200">
    <property type="match status" value="1"/>
</dbReference>
<proteinExistence type="predicted"/>
<feature type="chain" id="PRO_5008090218" description="C-type lysozyme inhibitor domain-containing protein" evidence="5">
    <location>
        <begin position="23"/>
        <end position="101"/>
    </location>
</feature>
<evidence type="ECO:0000256" key="3">
    <source>
        <dbReference type="ARBA" id="ARBA00023139"/>
    </source>
</evidence>
<evidence type="ECO:0000256" key="2">
    <source>
        <dbReference type="ARBA" id="ARBA00023136"/>
    </source>
</evidence>
<dbReference type="AlphaFoldDB" id="A0A178KAV1"/>
<dbReference type="InterPro" id="IPR036328">
    <property type="entry name" value="MliC_sf"/>
</dbReference>
<sequence>MRRLMYALGIVMVAGCSVEQSAFPVEINYTCPKGQFFTARYPDAESAVVYYLNDVRTLRHTRSASGAQYRDASEQTMLFTKGDEAMLEWDDYRLNGCRAGE</sequence>
<dbReference type="Pfam" id="PF09864">
    <property type="entry name" value="MliC"/>
    <property type="match status" value="1"/>
</dbReference>
<keyword evidence="3" id="KW-0564">Palmitate</keyword>
<evidence type="ECO:0000256" key="4">
    <source>
        <dbReference type="ARBA" id="ARBA00023288"/>
    </source>
</evidence>
<dbReference type="Proteomes" id="UP000078503">
    <property type="component" value="Unassembled WGS sequence"/>
</dbReference>
<evidence type="ECO:0000259" key="6">
    <source>
        <dbReference type="Pfam" id="PF09864"/>
    </source>
</evidence>
<keyword evidence="4" id="KW-0449">Lipoprotein</keyword>
<dbReference type="InterPro" id="IPR018660">
    <property type="entry name" value="MliC"/>
</dbReference>
<name>A0A178KAV1_9GAMM</name>
<dbReference type="EMBL" id="LVHF01000025">
    <property type="protein sequence ID" value="OAN14095.1"/>
    <property type="molecule type" value="Genomic_DNA"/>
</dbReference>
<feature type="domain" description="C-type lysozyme inhibitor" evidence="6">
    <location>
        <begin position="29"/>
        <end position="91"/>
    </location>
</feature>
<keyword evidence="2" id="KW-0472">Membrane</keyword>
<dbReference type="SUPFAM" id="SSF141488">
    <property type="entry name" value="YdhA-like"/>
    <property type="match status" value="1"/>
</dbReference>
<evidence type="ECO:0000256" key="1">
    <source>
        <dbReference type="ARBA" id="ARBA00022729"/>
    </source>
</evidence>
<evidence type="ECO:0000313" key="8">
    <source>
        <dbReference type="Proteomes" id="UP000078503"/>
    </source>
</evidence>
<organism evidence="7 8">
    <name type="scientific">Photobacterium jeanii</name>
    <dbReference type="NCBI Taxonomy" id="858640"/>
    <lineage>
        <taxon>Bacteria</taxon>
        <taxon>Pseudomonadati</taxon>
        <taxon>Pseudomonadota</taxon>
        <taxon>Gammaproteobacteria</taxon>
        <taxon>Vibrionales</taxon>
        <taxon>Vibrionaceae</taxon>
        <taxon>Photobacterium</taxon>
    </lineage>
</organism>
<evidence type="ECO:0000313" key="7">
    <source>
        <dbReference type="EMBL" id="OAN14095.1"/>
    </source>
</evidence>
<accession>A0A178KAV1</accession>
<comment type="caution">
    <text evidence="7">The sequence shown here is derived from an EMBL/GenBank/DDBJ whole genome shotgun (WGS) entry which is preliminary data.</text>
</comment>
<protein>
    <recommendedName>
        <fullName evidence="6">C-type lysozyme inhibitor domain-containing protein</fullName>
    </recommendedName>
</protein>
<dbReference type="RefSeq" id="WP_068330933.1">
    <property type="nucleotide sequence ID" value="NZ_LVHF01000025.1"/>
</dbReference>
<reference evidence="7 8" key="1">
    <citation type="submission" date="2016-03" db="EMBL/GenBank/DDBJ databases">
        <title>Photobacterium proteolyticum sp. nov. a protease producing bacterium isolated from ocean sediments of Laizhou Bay.</title>
        <authorList>
            <person name="Li Y."/>
        </authorList>
    </citation>
    <scope>NUCLEOTIDE SEQUENCE [LARGE SCALE GENOMIC DNA]</scope>
    <source>
        <strain evidence="7 8">R-40508</strain>
    </source>
</reference>
<feature type="signal peptide" evidence="5">
    <location>
        <begin position="1"/>
        <end position="22"/>
    </location>
</feature>